<comment type="cofactor">
    <cofactor evidence="9">
        <name>Zn(2+)</name>
        <dbReference type="ChEBI" id="CHEBI:29105"/>
    </cofactor>
    <text evidence="9">Binds 1 zinc ion per subunit.</text>
</comment>
<dbReference type="GO" id="GO:0160237">
    <property type="term" value="F:D-Ala-D-Ala dipeptidase activity"/>
    <property type="evidence" value="ECO:0007669"/>
    <property type="project" value="UniProtKB-EC"/>
</dbReference>
<keyword evidence="3 9" id="KW-0479">Metal-binding</keyword>
<dbReference type="Proteomes" id="UP000824076">
    <property type="component" value="Unassembled WGS sequence"/>
</dbReference>
<feature type="binding site" evidence="9">
    <location>
        <position position="227"/>
    </location>
    <ligand>
        <name>Zn(2+)</name>
        <dbReference type="ChEBI" id="CHEBI:29105"/>
        <note>catalytic</note>
    </ligand>
</feature>
<dbReference type="InterPro" id="IPR009045">
    <property type="entry name" value="Zn_M74/Hedgehog-like"/>
</dbReference>
<dbReference type="GO" id="GO:0006508">
    <property type="term" value="P:proteolysis"/>
    <property type="evidence" value="ECO:0007669"/>
    <property type="project" value="UniProtKB-KW"/>
</dbReference>
<dbReference type="HAMAP" id="MF_01924">
    <property type="entry name" value="A_A_dipeptidase"/>
    <property type="match status" value="1"/>
</dbReference>
<reference evidence="12" key="2">
    <citation type="journal article" date="2021" name="PeerJ">
        <title>Extensive microbial diversity within the chicken gut microbiome revealed by metagenomics and culture.</title>
        <authorList>
            <person name="Gilroy R."/>
            <person name="Ravi A."/>
            <person name="Getino M."/>
            <person name="Pursley I."/>
            <person name="Horton D.L."/>
            <person name="Alikhan N.F."/>
            <person name="Baker D."/>
            <person name="Gharbi K."/>
            <person name="Hall N."/>
            <person name="Watson M."/>
            <person name="Adriaenssens E.M."/>
            <person name="Foster-Nyarko E."/>
            <person name="Jarju S."/>
            <person name="Secka A."/>
            <person name="Antonio M."/>
            <person name="Oren A."/>
            <person name="Chaudhuri R.R."/>
            <person name="La Ragione R."/>
            <person name="Hildebrand F."/>
            <person name="Pallen M.J."/>
        </authorList>
    </citation>
    <scope>NUCLEOTIDE SEQUENCE</scope>
    <source>
        <strain evidence="12">17073</strain>
    </source>
</reference>
<dbReference type="Pfam" id="PF01427">
    <property type="entry name" value="Peptidase_M15"/>
    <property type="match status" value="1"/>
</dbReference>
<evidence type="ECO:0000256" key="7">
    <source>
        <dbReference type="ARBA" id="ARBA00023049"/>
    </source>
</evidence>
<feature type="active site" description="Proton donor/acceptor" evidence="9">
    <location>
        <position position="224"/>
    </location>
</feature>
<comment type="function">
    <text evidence="9 10">Catalyzes hydrolysis of the D-alanyl-D-alanine dipeptide.</text>
</comment>
<feature type="binding site" evidence="9">
    <location>
        <position position="160"/>
    </location>
    <ligand>
        <name>Zn(2+)</name>
        <dbReference type="ChEBI" id="CHEBI:29105"/>
        <note>catalytic</note>
    </ligand>
</feature>
<evidence type="ECO:0000256" key="10">
    <source>
        <dbReference type="PIRNR" id="PIRNR026671"/>
    </source>
</evidence>
<keyword evidence="8 10" id="KW-0961">Cell wall biogenesis/degradation</keyword>
<dbReference type="GO" id="GO:0071555">
    <property type="term" value="P:cell wall organization"/>
    <property type="evidence" value="ECO:0007669"/>
    <property type="project" value="UniProtKB-KW"/>
</dbReference>
<comment type="caution">
    <text evidence="12">The sequence shown here is derived from an EMBL/GenBank/DDBJ whole genome shotgun (WGS) entry which is preliminary data.</text>
</comment>
<evidence type="ECO:0000256" key="5">
    <source>
        <dbReference type="ARBA" id="ARBA00022833"/>
    </source>
</evidence>
<name>A0A9D1IK44_9BACT</name>
<evidence type="ECO:0000256" key="3">
    <source>
        <dbReference type="ARBA" id="ARBA00022723"/>
    </source>
</evidence>
<organism evidence="12 13">
    <name type="scientific">Candidatus Limisoma intestinavium</name>
    <dbReference type="NCBI Taxonomy" id="2840856"/>
    <lineage>
        <taxon>Bacteria</taxon>
        <taxon>Pseudomonadati</taxon>
        <taxon>Bacteroidota</taxon>
        <taxon>Bacteroidia</taxon>
        <taxon>Bacteroidales</taxon>
        <taxon>Candidatus Limisoma</taxon>
    </lineage>
</organism>
<dbReference type="PANTHER" id="PTHR43126:SF2">
    <property type="entry name" value="D-ALANYL-D-ALANINE DIPEPTIDASE"/>
    <property type="match status" value="1"/>
</dbReference>
<evidence type="ECO:0000256" key="11">
    <source>
        <dbReference type="SAM" id="MobiDB-lite"/>
    </source>
</evidence>
<comment type="catalytic activity">
    <reaction evidence="1 9 10">
        <text>D-alanyl-D-alanine + H2O = 2 D-alanine</text>
        <dbReference type="Rhea" id="RHEA:20661"/>
        <dbReference type="ChEBI" id="CHEBI:15377"/>
        <dbReference type="ChEBI" id="CHEBI:57416"/>
        <dbReference type="ChEBI" id="CHEBI:57822"/>
        <dbReference type="EC" id="3.4.13.22"/>
    </reaction>
</comment>
<dbReference type="PANTHER" id="PTHR43126">
    <property type="entry name" value="D-ALANYL-D-ALANINE DIPEPTIDASE"/>
    <property type="match status" value="1"/>
</dbReference>
<dbReference type="InterPro" id="IPR000755">
    <property type="entry name" value="A_A_dipeptidase"/>
</dbReference>
<evidence type="ECO:0000256" key="4">
    <source>
        <dbReference type="ARBA" id="ARBA00022801"/>
    </source>
</evidence>
<evidence type="ECO:0000256" key="8">
    <source>
        <dbReference type="ARBA" id="ARBA00023316"/>
    </source>
</evidence>
<evidence type="ECO:0000256" key="9">
    <source>
        <dbReference type="HAMAP-Rule" id="MF_01924"/>
    </source>
</evidence>
<keyword evidence="4 9" id="KW-0378">Hydrolase</keyword>
<feature type="region of interest" description="Disordered" evidence="11">
    <location>
        <begin position="23"/>
        <end position="43"/>
    </location>
</feature>
<dbReference type="EC" id="3.4.13.22" evidence="9 10"/>
<keyword evidence="5 9" id="KW-0862">Zinc</keyword>
<evidence type="ECO:0000256" key="6">
    <source>
        <dbReference type="ARBA" id="ARBA00022997"/>
    </source>
</evidence>
<keyword evidence="6 9" id="KW-0224">Dipeptidase</keyword>
<evidence type="ECO:0000256" key="1">
    <source>
        <dbReference type="ARBA" id="ARBA00001362"/>
    </source>
</evidence>
<evidence type="ECO:0000313" key="13">
    <source>
        <dbReference type="Proteomes" id="UP000824076"/>
    </source>
</evidence>
<keyword evidence="2 9" id="KW-0645">Protease</keyword>
<feature type="site" description="Transition state stabilizer" evidence="9">
    <location>
        <position position="122"/>
    </location>
</feature>
<protein>
    <recommendedName>
        <fullName evidence="9 10">D-alanyl-D-alanine dipeptidase</fullName>
        <shortName evidence="9 10">D-Ala-D-Ala dipeptidase</shortName>
        <ecNumber evidence="9 10">3.4.13.22</ecNumber>
    </recommendedName>
</protein>
<dbReference type="CDD" id="cd14840">
    <property type="entry name" value="D-Ala-D-Ala_dipeptidase_Aad"/>
    <property type="match status" value="1"/>
</dbReference>
<reference evidence="12" key="1">
    <citation type="submission" date="2020-10" db="EMBL/GenBank/DDBJ databases">
        <authorList>
            <person name="Gilroy R."/>
        </authorList>
    </citation>
    <scope>NUCLEOTIDE SEQUENCE</scope>
    <source>
        <strain evidence="12">17073</strain>
    </source>
</reference>
<dbReference type="AlphaFoldDB" id="A0A9D1IK44"/>
<feature type="compositionally biased region" description="Polar residues" evidence="11">
    <location>
        <begin position="23"/>
        <end position="37"/>
    </location>
</feature>
<evidence type="ECO:0000256" key="2">
    <source>
        <dbReference type="ARBA" id="ARBA00022670"/>
    </source>
</evidence>
<proteinExistence type="inferred from homology"/>
<comment type="similarity">
    <text evidence="9 10">Belongs to the peptidase M15D family.</text>
</comment>
<dbReference type="GO" id="GO:0008237">
    <property type="term" value="F:metallopeptidase activity"/>
    <property type="evidence" value="ECO:0007669"/>
    <property type="project" value="UniProtKB-KW"/>
</dbReference>
<dbReference type="SUPFAM" id="SSF55166">
    <property type="entry name" value="Hedgehog/DD-peptidase"/>
    <property type="match status" value="1"/>
</dbReference>
<feature type="binding site" evidence="9">
    <location>
        <position position="153"/>
    </location>
    <ligand>
        <name>Zn(2+)</name>
        <dbReference type="ChEBI" id="CHEBI:29105"/>
        <note>catalytic</note>
    </ligand>
</feature>
<dbReference type="Gene3D" id="3.30.1380.10">
    <property type="match status" value="1"/>
</dbReference>
<gene>
    <name evidence="12" type="ORF">IAD18_00215</name>
</gene>
<evidence type="ECO:0000313" key="12">
    <source>
        <dbReference type="EMBL" id="HIU38076.1"/>
    </source>
</evidence>
<accession>A0A9D1IK44</accession>
<dbReference type="PIRSF" id="PIRSF026671">
    <property type="entry name" value="AA_dipeptidase"/>
    <property type="match status" value="1"/>
</dbReference>
<keyword evidence="7 9" id="KW-0482">Metalloprotease</keyword>
<dbReference type="EMBL" id="DVMS01000006">
    <property type="protein sequence ID" value="HIU38076.1"/>
    <property type="molecule type" value="Genomic_DNA"/>
</dbReference>
<sequence length="244" mass="27489">MKRFMPFSLIMAICLSCNSPKSPQQTSGTHADTTKTNAAHAPKSRTALRLDSLGYQNIAEQDSTIIVDLMYAKPDNFTGKILYADLREGYLHPDAMKCLLKAQQILRKQHPECRLIVYDAARPMSVQQEMWDEVKGTPLNIYVSNPAHGGGLHNYGLAVDVSIVDNDKNPLPMGTPVDYMGKASHITDEMQLVADGIITEQERQNRLLLRSVMKEAGFRALPSEWWHFNYCSRATARENYECIK</sequence>
<dbReference type="GO" id="GO:0008270">
    <property type="term" value="F:zinc ion binding"/>
    <property type="evidence" value="ECO:0007669"/>
    <property type="project" value="UniProtKB-UniRule"/>
</dbReference>